<protein>
    <submittedName>
        <fullName evidence="1">Uncharacterized protein</fullName>
    </submittedName>
</protein>
<dbReference type="EMBL" id="PQNY01000015">
    <property type="protein sequence ID" value="POS01008.1"/>
    <property type="molecule type" value="Genomic_DNA"/>
</dbReference>
<dbReference type="Proteomes" id="UP000237056">
    <property type="component" value="Unassembled WGS sequence"/>
</dbReference>
<dbReference type="RefSeq" id="WP_103726766.1">
    <property type="nucleotide sequence ID" value="NZ_PQNY01000015.1"/>
</dbReference>
<comment type="caution">
    <text evidence="1">The sequence shown here is derived from an EMBL/GenBank/DDBJ whole genome shotgun (WGS) entry which is preliminary data.</text>
</comment>
<keyword evidence="2" id="KW-1185">Reference proteome</keyword>
<organism evidence="1 2">
    <name type="scientific">Flavobacterium croceum DSM 17960</name>
    <dbReference type="NCBI Taxonomy" id="1121886"/>
    <lineage>
        <taxon>Bacteria</taxon>
        <taxon>Pseudomonadati</taxon>
        <taxon>Bacteroidota</taxon>
        <taxon>Flavobacteriia</taxon>
        <taxon>Flavobacteriales</taxon>
        <taxon>Flavobacteriaceae</taxon>
        <taxon>Flavobacterium</taxon>
    </lineage>
</organism>
<evidence type="ECO:0000313" key="1">
    <source>
        <dbReference type="EMBL" id="POS01008.1"/>
    </source>
</evidence>
<proteinExistence type="predicted"/>
<evidence type="ECO:0000313" key="2">
    <source>
        <dbReference type="Proteomes" id="UP000237056"/>
    </source>
</evidence>
<reference evidence="1 2" key="1">
    <citation type="submission" date="2018-01" db="EMBL/GenBank/DDBJ databases">
        <title>Genomic Encyclopedia of Type Strains, Phase I: the one thousand microbial genomes (KMG-I) project.</title>
        <authorList>
            <person name="Goeker M."/>
        </authorList>
    </citation>
    <scope>NUCLEOTIDE SEQUENCE [LARGE SCALE GENOMIC DNA]</scope>
    <source>
        <strain evidence="1 2">DSM 17960</strain>
    </source>
</reference>
<gene>
    <name evidence="1" type="ORF">Q361_11514</name>
</gene>
<accession>A0A2S4N5M1</accession>
<name>A0A2S4N5M1_9FLAO</name>
<sequence length="61" mass="6475">MKNLSYNEILEINGGSTAPHVSNNSDVQAGYSVGWHIGHAIGQTIKDVGTMVSTVGDWIFG</sequence>
<dbReference type="AlphaFoldDB" id="A0A2S4N5M1"/>